<dbReference type="Proteomes" id="UP001215598">
    <property type="component" value="Unassembled WGS sequence"/>
</dbReference>
<evidence type="ECO:0000313" key="4">
    <source>
        <dbReference type="Proteomes" id="UP001215598"/>
    </source>
</evidence>
<evidence type="ECO:0000313" key="3">
    <source>
        <dbReference type="EMBL" id="KAJ7707937.1"/>
    </source>
</evidence>
<dbReference type="PANTHER" id="PTHR47336:SF2">
    <property type="entry name" value="TRANSCRIPTION FACTOR HMS1-RELATED"/>
    <property type="match status" value="1"/>
</dbReference>
<evidence type="ECO:0000259" key="2">
    <source>
        <dbReference type="PROSITE" id="PS50888"/>
    </source>
</evidence>
<feature type="region of interest" description="Disordered" evidence="1">
    <location>
        <begin position="114"/>
        <end position="150"/>
    </location>
</feature>
<evidence type="ECO:0000256" key="1">
    <source>
        <dbReference type="SAM" id="MobiDB-lite"/>
    </source>
</evidence>
<feature type="compositionally biased region" description="Pro residues" evidence="1">
    <location>
        <begin position="121"/>
        <end position="135"/>
    </location>
</feature>
<feature type="compositionally biased region" description="Polar residues" evidence="1">
    <location>
        <begin position="137"/>
        <end position="150"/>
    </location>
</feature>
<proteinExistence type="predicted"/>
<dbReference type="PROSITE" id="PS50888">
    <property type="entry name" value="BHLH"/>
    <property type="match status" value="1"/>
</dbReference>
<gene>
    <name evidence="3" type="ORF">B0H16DRAFT_1746379</name>
</gene>
<name>A0AAD7GYK2_9AGAR</name>
<feature type="compositionally biased region" description="Low complexity" evidence="1">
    <location>
        <begin position="56"/>
        <end position="69"/>
    </location>
</feature>
<dbReference type="InterPro" id="IPR052099">
    <property type="entry name" value="Regulatory_TF_Diverse"/>
</dbReference>
<dbReference type="InterPro" id="IPR036638">
    <property type="entry name" value="HLH_DNA-bd_sf"/>
</dbReference>
<keyword evidence="4" id="KW-1185">Reference proteome</keyword>
<dbReference type="Gene3D" id="4.10.280.10">
    <property type="entry name" value="Helix-loop-helix DNA-binding domain"/>
    <property type="match status" value="1"/>
</dbReference>
<feature type="domain" description="BHLH" evidence="2">
    <location>
        <begin position="144"/>
        <end position="232"/>
    </location>
</feature>
<feature type="region of interest" description="Disordered" evidence="1">
    <location>
        <begin position="27"/>
        <end position="73"/>
    </location>
</feature>
<protein>
    <recommendedName>
        <fullName evidence="2">BHLH domain-containing protein</fullName>
    </recommendedName>
</protein>
<sequence length="537" mass="57787">MSTLMNNDLGLDPSDPLNFLLHNPPSTTCTKQMTTRAPALASPQTGIHSAAPSPLPSSGSESGSSIGSFSPPPSMCAAPVDTGYFASTDDPATELANRVRKNAGVVLAVQIGATRNTTRLPPQPRLPPLPRPPATPVQTATQSRPKTSHTTIERRYRTNLNARIQSLRQAIPALRVVDRTAAIKAGEPYPVARLGPARPHRRTRGFVDGVKVARKCSKANVLGKAVEYIRVLKNREKRLMRELEGPMTLLRGFVEGTELLGSGSDKKMCGRPTKVVPLHASDCVHKPAVRNVRVVSAGRRGIAPSPSLSFPPSFPMLSPRSPCSPHVPHALPSFPTLLFPSDPPPSRHCRTPTPSSRALHPGCICRMHTLRAALVPTSLVFTLTLPPPYYPPCSPPSSRVQLAIGSDAAHAHTHVCVCACRVPALVPFSFFSTLSPVPRCTRARRRVECRLHQIRLGDGTAAHAHAVWVRGESLCAPLQVLLARGDARAEFASTHCANARPLCCIPSPGPLSFLSPSPSLPFLSPYLPHVRYVRSSE</sequence>
<dbReference type="EMBL" id="JARKIB010000439">
    <property type="protein sequence ID" value="KAJ7707937.1"/>
    <property type="molecule type" value="Genomic_DNA"/>
</dbReference>
<organism evidence="3 4">
    <name type="scientific">Mycena metata</name>
    <dbReference type="NCBI Taxonomy" id="1033252"/>
    <lineage>
        <taxon>Eukaryota</taxon>
        <taxon>Fungi</taxon>
        <taxon>Dikarya</taxon>
        <taxon>Basidiomycota</taxon>
        <taxon>Agaricomycotina</taxon>
        <taxon>Agaricomycetes</taxon>
        <taxon>Agaricomycetidae</taxon>
        <taxon>Agaricales</taxon>
        <taxon>Marasmiineae</taxon>
        <taxon>Mycenaceae</taxon>
        <taxon>Mycena</taxon>
    </lineage>
</organism>
<accession>A0AAD7GYK2</accession>
<comment type="caution">
    <text evidence="3">The sequence shown here is derived from an EMBL/GenBank/DDBJ whole genome shotgun (WGS) entry which is preliminary data.</text>
</comment>
<dbReference type="AlphaFoldDB" id="A0AAD7GYK2"/>
<dbReference type="GO" id="GO:0046983">
    <property type="term" value="F:protein dimerization activity"/>
    <property type="evidence" value="ECO:0007669"/>
    <property type="project" value="InterPro"/>
</dbReference>
<dbReference type="Pfam" id="PF00010">
    <property type="entry name" value="HLH"/>
    <property type="match status" value="1"/>
</dbReference>
<dbReference type="SMART" id="SM00353">
    <property type="entry name" value="HLH"/>
    <property type="match status" value="1"/>
</dbReference>
<dbReference type="InterPro" id="IPR011598">
    <property type="entry name" value="bHLH_dom"/>
</dbReference>
<dbReference type="SUPFAM" id="SSF47459">
    <property type="entry name" value="HLH, helix-loop-helix DNA-binding domain"/>
    <property type="match status" value="1"/>
</dbReference>
<reference evidence="3" key="1">
    <citation type="submission" date="2023-03" db="EMBL/GenBank/DDBJ databases">
        <title>Massive genome expansion in bonnet fungi (Mycena s.s.) driven by repeated elements and novel gene families across ecological guilds.</title>
        <authorList>
            <consortium name="Lawrence Berkeley National Laboratory"/>
            <person name="Harder C.B."/>
            <person name="Miyauchi S."/>
            <person name="Viragh M."/>
            <person name="Kuo A."/>
            <person name="Thoen E."/>
            <person name="Andreopoulos B."/>
            <person name="Lu D."/>
            <person name="Skrede I."/>
            <person name="Drula E."/>
            <person name="Henrissat B."/>
            <person name="Morin E."/>
            <person name="Kohler A."/>
            <person name="Barry K."/>
            <person name="LaButti K."/>
            <person name="Morin E."/>
            <person name="Salamov A."/>
            <person name="Lipzen A."/>
            <person name="Mereny Z."/>
            <person name="Hegedus B."/>
            <person name="Baldrian P."/>
            <person name="Stursova M."/>
            <person name="Weitz H."/>
            <person name="Taylor A."/>
            <person name="Grigoriev I.V."/>
            <person name="Nagy L.G."/>
            <person name="Martin F."/>
            <person name="Kauserud H."/>
        </authorList>
    </citation>
    <scope>NUCLEOTIDE SEQUENCE</scope>
    <source>
        <strain evidence="3">CBHHK182m</strain>
    </source>
</reference>
<dbReference type="PANTHER" id="PTHR47336">
    <property type="entry name" value="TRANSCRIPTION FACTOR HMS1-RELATED"/>
    <property type="match status" value="1"/>
</dbReference>